<dbReference type="Proteomes" id="UP001206128">
    <property type="component" value="Unassembled WGS sequence"/>
</dbReference>
<evidence type="ECO:0000313" key="2">
    <source>
        <dbReference type="EMBL" id="MCP2166885.1"/>
    </source>
</evidence>
<accession>A0AAE3GEY1</accession>
<dbReference type="InterPro" id="IPR016032">
    <property type="entry name" value="Sig_transdc_resp-reg_C-effctor"/>
</dbReference>
<feature type="domain" description="HTH luxR-type" evidence="1">
    <location>
        <begin position="280"/>
        <end position="329"/>
    </location>
</feature>
<evidence type="ECO:0000313" key="3">
    <source>
        <dbReference type="Proteomes" id="UP001206128"/>
    </source>
</evidence>
<dbReference type="Gene3D" id="1.10.10.10">
    <property type="entry name" value="Winged helix-like DNA-binding domain superfamily/Winged helix DNA-binding domain"/>
    <property type="match status" value="1"/>
</dbReference>
<sequence length="336" mass="37822">MHQELGPESVQLYKMAVANPTWSREDARAELSISSERLDELVTALRERMLFRRSLDPEREYDAVGPETAVVELLAEEEKQIRQRQNEMARVRAEMLSLLPTYFEARQSRRTAEAVDVIEDVDMVRHLLGDRARRVKHELCIAHPGSGMSEDGLARSLALDLMMLERGVVMRSVLQHSTRYHAATQRYVGEVLRHGAQVRTVPIVPRRLIAFDREVAFIPLETGDPAKGAVLVQEPGVVEHLLSSFDLMWHNGRPFPITEVGAKDAEVVDDAGKARDEMMRAILEQMSSGAKDEMIARRLGISVRTCRRHIAAIIADLGAYSRFQAGVLAQQRGLLD</sequence>
<dbReference type="SUPFAM" id="SSF46894">
    <property type="entry name" value="C-terminal effector domain of the bipartite response regulators"/>
    <property type="match status" value="1"/>
</dbReference>
<dbReference type="GO" id="GO:0003677">
    <property type="term" value="F:DNA binding"/>
    <property type="evidence" value="ECO:0007669"/>
    <property type="project" value="InterPro"/>
</dbReference>
<dbReference type="PANTHER" id="PTHR34293">
    <property type="entry name" value="HTH-TYPE TRANSCRIPTIONAL REGULATOR TRMBL2"/>
    <property type="match status" value="1"/>
</dbReference>
<gene>
    <name evidence="2" type="ORF">LX83_003757</name>
</gene>
<dbReference type="SMART" id="SM00421">
    <property type="entry name" value="HTH_LUXR"/>
    <property type="match status" value="1"/>
</dbReference>
<dbReference type="InterPro" id="IPR051797">
    <property type="entry name" value="TrmB-like"/>
</dbReference>
<name>A0AAE3GEY1_9PSEU</name>
<protein>
    <submittedName>
        <fullName evidence="2">Regulatory protein, luxR family</fullName>
    </submittedName>
</protein>
<reference evidence="2" key="1">
    <citation type="submission" date="2022-06" db="EMBL/GenBank/DDBJ databases">
        <title>Genomic Encyclopedia of Archaeal and Bacterial Type Strains, Phase II (KMG-II): from individual species to whole genera.</title>
        <authorList>
            <person name="Goeker M."/>
        </authorList>
    </citation>
    <scope>NUCLEOTIDE SEQUENCE</scope>
    <source>
        <strain evidence="2">DSM 43935</strain>
    </source>
</reference>
<dbReference type="GO" id="GO:0006355">
    <property type="term" value="P:regulation of DNA-templated transcription"/>
    <property type="evidence" value="ECO:0007669"/>
    <property type="project" value="InterPro"/>
</dbReference>
<proteinExistence type="predicted"/>
<organism evidence="2 3">
    <name type="scientific">Goodfellowiella coeruleoviolacea</name>
    <dbReference type="NCBI Taxonomy" id="334858"/>
    <lineage>
        <taxon>Bacteria</taxon>
        <taxon>Bacillati</taxon>
        <taxon>Actinomycetota</taxon>
        <taxon>Actinomycetes</taxon>
        <taxon>Pseudonocardiales</taxon>
        <taxon>Pseudonocardiaceae</taxon>
        <taxon>Goodfellowiella</taxon>
    </lineage>
</organism>
<dbReference type="InterPro" id="IPR000792">
    <property type="entry name" value="Tscrpt_reg_LuxR_C"/>
</dbReference>
<dbReference type="InterPro" id="IPR036388">
    <property type="entry name" value="WH-like_DNA-bd_sf"/>
</dbReference>
<dbReference type="Pfam" id="PF00196">
    <property type="entry name" value="GerE"/>
    <property type="match status" value="1"/>
</dbReference>
<dbReference type="PANTHER" id="PTHR34293:SF1">
    <property type="entry name" value="HTH-TYPE TRANSCRIPTIONAL REGULATOR TRMBL2"/>
    <property type="match status" value="1"/>
</dbReference>
<dbReference type="EMBL" id="JAMTCK010000008">
    <property type="protein sequence ID" value="MCP2166885.1"/>
    <property type="molecule type" value="Genomic_DNA"/>
</dbReference>
<comment type="caution">
    <text evidence="2">The sequence shown here is derived from an EMBL/GenBank/DDBJ whole genome shotgun (WGS) entry which is preliminary data.</text>
</comment>
<dbReference type="AlphaFoldDB" id="A0AAE3GEY1"/>
<keyword evidence="3" id="KW-1185">Reference proteome</keyword>
<evidence type="ECO:0000259" key="1">
    <source>
        <dbReference type="SMART" id="SM00421"/>
    </source>
</evidence>